<comment type="subcellular location">
    <subcellularLocation>
        <location evidence="1">Membrane</location>
        <topology evidence="1">Multi-pass membrane protein</topology>
    </subcellularLocation>
</comment>
<evidence type="ECO:0000256" key="2">
    <source>
        <dbReference type="ARBA" id="ARBA00022692"/>
    </source>
</evidence>
<protein>
    <submittedName>
        <fullName evidence="7">High affinity sulfate transporter 2</fullName>
    </submittedName>
</protein>
<dbReference type="EMBL" id="CM003611">
    <property type="protein sequence ID" value="KYP60542.1"/>
    <property type="molecule type" value="Genomic_DNA"/>
</dbReference>
<name>A0A151T0F0_CAJCA</name>
<keyword evidence="4 5" id="KW-0472">Membrane</keyword>
<evidence type="ECO:0000256" key="3">
    <source>
        <dbReference type="ARBA" id="ARBA00022989"/>
    </source>
</evidence>
<evidence type="ECO:0000256" key="4">
    <source>
        <dbReference type="ARBA" id="ARBA00023136"/>
    </source>
</evidence>
<sequence>MSPYQAISNIQTLRPQRITIFQNSEGISLLDSPLQVFVSLSSRRVAIGPVAVVYLLLGTMLSEEISDYHSHEYLRLVFTATFFAGITQMALGLLRLGFLLDFLSHADIVGFMGGAVITISLQQLKGLHGIQKFTKKTDIVSVMSSVFSPAHHGWNWQTIIIGLSFLVN</sequence>
<accession>A0A151T0F0</accession>
<dbReference type="Proteomes" id="UP000075243">
    <property type="component" value="Chromosome 9"/>
</dbReference>
<evidence type="ECO:0000313" key="7">
    <source>
        <dbReference type="EMBL" id="KYP60542.1"/>
    </source>
</evidence>
<evidence type="ECO:0000256" key="1">
    <source>
        <dbReference type="ARBA" id="ARBA00004141"/>
    </source>
</evidence>
<dbReference type="AlphaFoldDB" id="A0A151T0F0"/>
<dbReference type="STRING" id="3821.A0A151T0F0"/>
<dbReference type="OMA" id="SSADCKM"/>
<dbReference type="PANTHER" id="PTHR11814">
    <property type="entry name" value="SULFATE TRANSPORTER"/>
    <property type="match status" value="1"/>
</dbReference>
<dbReference type="InterPro" id="IPR001902">
    <property type="entry name" value="SLC26A/SulP_fam"/>
</dbReference>
<feature type="transmembrane region" description="Helical" evidence="5">
    <location>
        <begin position="44"/>
        <end position="61"/>
    </location>
</feature>
<dbReference type="Pfam" id="PF00916">
    <property type="entry name" value="Sulfate_transp"/>
    <property type="match status" value="1"/>
</dbReference>
<feature type="domain" description="SLC26A/SulP transporter" evidence="6">
    <location>
        <begin position="35"/>
        <end position="167"/>
    </location>
</feature>
<keyword evidence="3 5" id="KW-1133">Transmembrane helix</keyword>
<dbReference type="GO" id="GO:0055085">
    <property type="term" value="P:transmembrane transport"/>
    <property type="evidence" value="ECO:0007669"/>
    <property type="project" value="InterPro"/>
</dbReference>
<dbReference type="Gramene" id="C.cajan_22291.t">
    <property type="protein sequence ID" value="C.cajan_22291.t"/>
    <property type="gene ID" value="C.cajan_22291"/>
</dbReference>
<gene>
    <name evidence="7" type="ORF">KK1_022949</name>
</gene>
<keyword evidence="2 5" id="KW-0812">Transmembrane</keyword>
<evidence type="ECO:0000313" key="8">
    <source>
        <dbReference type="Proteomes" id="UP000075243"/>
    </source>
</evidence>
<organism evidence="7 8">
    <name type="scientific">Cajanus cajan</name>
    <name type="common">Pigeon pea</name>
    <name type="synonym">Cajanus indicus</name>
    <dbReference type="NCBI Taxonomy" id="3821"/>
    <lineage>
        <taxon>Eukaryota</taxon>
        <taxon>Viridiplantae</taxon>
        <taxon>Streptophyta</taxon>
        <taxon>Embryophyta</taxon>
        <taxon>Tracheophyta</taxon>
        <taxon>Spermatophyta</taxon>
        <taxon>Magnoliopsida</taxon>
        <taxon>eudicotyledons</taxon>
        <taxon>Gunneridae</taxon>
        <taxon>Pentapetalae</taxon>
        <taxon>rosids</taxon>
        <taxon>fabids</taxon>
        <taxon>Fabales</taxon>
        <taxon>Fabaceae</taxon>
        <taxon>Papilionoideae</taxon>
        <taxon>50 kb inversion clade</taxon>
        <taxon>NPAAA clade</taxon>
        <taxon>indigoferoid/millettioid clade</taxon>
        <taxon>Phaseoleae</taxon>
        <taxon>Cajanus</taxon>
    </lineage>
</organism>
<dbReference type="GO" id="GO:0016020">
    <property type="term" value="C:membrane"/>
    <property type="evidence" value="ECO:0007669"/>
    <property type="project" value="UniProtKB-SubCell"/>
</dbReference>
<feature type="transmembrane region" description="Helical" evidence="5">
    <location>
        <begin position="73"/>
        <end position="96"/>
    </location>
</feature>
<evidence type="ECO:0000259" key="6">
    <source>
        <dbReference type="Pfam" id="PF00916"/>
    </source>
</evidence>
<keyword evidence="8" id="KW-1185">Reference proteome</keyword>
<proteinExistence type="predicted"/>
<reference evidence="7 8" key="1">
    <citation type="journal article" date="2012" name="Nat. Biotechnol.">
        <title>Draft genome sequence of pigeonpea (Cajanus cajan), an orphan legume crop of resource-poor farmers.</title>
        <authorList>
            <person name="Varshney R.K."/>
            <person name="Chen W."/>
            <person name="Li Y."/>
            <person name="Bharti A.K."/>
            <person name="Saxena R.K."/>
            <person name="Schlueter J.A."/>
            <person name="Donoghue M.T."/>
            <person name="Azam S."/>
            <person name="Fan G."/>
            <person name="Whaley A.M."/>
            <person name="Farmer A.D."/>
            <person name="Sheridan J."/>
            <person name="Iwata A."/>
            <person name="Tuteja R."/>
            <person name="Penmetsa R.V."/>
            <person name="Wu W."/>
            <person name="Upadhyaya H.D."/>
            <person name="Yang S.P."/>
            <person name="Shah T."/>
            <person name="Saxena K.B."/>
            <person name="Michael T."/>
            <person name="McCombie W.R."/>
            <person name="Yang B."/>
            <person name="Zhang G."/>
            <person name="Yang H."/>
            <person name="Wang J."/>
            <person name="Spillane C."/>
            <person name="Cook D.R."/>
            <person name="May G.D."/>
            <person name="Xu X."/>
            <person name="Jackson S.A."/>
        </authorList>
    </citation>
    <scope>NUCLEOTIDE SEQUENCE [LARGE SCALE GENOMIC DNA]</scope>
    <source>
        <strain evidence="8">cv. Asha</strain>
    </source>
</reference>
<evidence type="ECO:0000256" key="5">
    <source>
        <dbReference type="SAM" id="Phobius"/>
    </source>
</evidence>
<dbReference type="InterPro" id="IPR011547">
    <property type="entry name" value="SLC26A/SulP_dom"/>
</dbReference>